<protein>
    <recommendedName>
        <fullName evidence="4">Polyketide synthase-like methyltransferase domain-containing protein</fullName>
    </recommendedName>
</protein>
<evidence type="ECO:0000313" key="6">
    <source>
        <dbReference type="Proteomes" id="UP000176339"/>
    </source>
</evidence>
<reference evidence="5 6" key="1">
    <citation type="journal article" date="2016" name="Nat. Commun.">
        <title>Thousands of microbial genomes shed light on interconnected biogeochemical processes in an aquifer system.</title>
        <authorList>
            <person name="Anantharaman K."/>
            <person name="Brown C.T."/>
            <person name="Hug L.A."/>
            <person name="Sharon I."/>
            <person name="Castelle C.J."/>
            <person name="Probst A.J."/>
            <person name="Thomas B.C."/>
            <person name="Singh A."/>
            <person name="Wilkins M.J."/>
            <person name="Karaoz U."/>
            <person name="Brodie E.L."/>
            <person name="Williams K.H."/>
            <person name="Hubbard S.S."/>
            <person name="Banfield J.F."/>
        </authorList>
    </citation>
    <scope>NUCLEOTIDE SEQUENCE [LARGE SCALE GENOMIC DNA]</scope>
</reference>
<accession>A0A1F5NYH4</accession>
<dbReference type="Pfam" id="PF08241">
    <property type="entry name" value="Methyltransf_11"/>
    <property type="match status" value="1"/>
</dbReference>
<keyword evidence="1" id="KW-0489">Methyltransferase</keyword>
<dbReference type="PANTHER" id="PTHR44068:SF11">
    <property type="entry name" value="GERANYL DIPHOSPHATE 2-C-METHYLTRANSFERASE"/>
    <property type="match status" value="1"/>
</dbReference>
<dbReference type="SUPFAM" id="SSF53335">
    <property type="entry name" value="S-adenosyl-L-methionine-dependent methyltransferases"/>
    <property type="match status" value="1"/>
</dbReference>
<dbReference type="EMBL" id="MFEN01000065">
    <property type="protein sequence ID" value="OGE82708.1"/>
    <property type="molecule type" value="Genomic_DNA"/>
</dbReference>
<dbReference type="InterPro" id="IPR050447">
    <property type="entry name" value="Erg6_SMT_methyltransf"/>
</dbReference>
<dbReference type="Gene3D" id="3.40.50.150">
    <property type="entry name" value="Vaccinia Virus protein VP39"/>
    <property type="match status" value="1"/>
</dbReference>
<evidence type="ECO:0000256" key="1">
    <source>
        <dbReference type="ARBA" id="ARBA00022603"/>
    </source>
</evidence>
<evidence type="ECO:0000256" key="3">
    <source>
        <dbReference type="ARBA" id="ARBA00022691"/>
    </source>
</evidence>
<dbReference type="InterPro" id="IPR013216">
    <property type="entry name" value="Methyltransf_11"/>
</dbReference>
<evidence type="ECO:0000256" key="2">
    <source>
        <dbReference type="ARBA" id="ARBA00022679"/>
    </source>
</evidence>
<dbReference type="CDD" id="cd02440">
    <property type="entry name" value="AdoMet_MTases"/>
    <property type="match status" value="1"/>
</dbReference>
<keyword evidence="2" id="KW-0808">Transferase</keyword>
<feature type="domain" description="Polyketide synthase-like methyltransferase" evidence="4">
    <location>
        <begin position="36"/>
        <end position="263"/>
    </location>
</feature>
<dbReference type="InterPro" id="IPR020803">
    <property type="entry name" value="MeTfrase_dom"/>
</dbReference>
<name>A0A1F5NYH4_9BACT</name>
<dbReference type="GO" id="GO:0032259">
    <property type="term" value="P:methylation"/>
    <property type="evidence" value="ECO:0007669"/>
    <property type="project" value="UniProtKB-KW"/>
</dbReference>
<organism evidence="5 6">
    <name type="scientific">Candidatus Doudnabacteria bacterium RIFCSPHIGHO2_01_FULL_49_9</name>
    <dbReference type="NCBI Taxonomy" id="1817827"/>
    <lineage>
        <taxon>Bacteria</taxon>
        <taxon>Candidatus Doudnaibacteriota</taxon>
    </lineage>
</organism>
<dbReference type="InterPro" id="IPR029063">
    <property type="entry name" value="SAM-dependent_MTases_sf"/>
</dbReference>
<dbReference type="AlphaFoldDB" id="A0A1F5NYH4"/>
<evidence type="ECO:0000259" key="4">
    <source>
        <dbReference type="SMART" id="SM00828"/>
    </source>
</evidence>
<evidence type="ECO:0000313" key="5">
    <source>
        <dbReference type="EMBL" id="OGE82708.1"/>
    </source>
</evidence>
<dbReference type="GO" id="GO:0008757">
    <property type="term" value="F:S-adenosylmethionine-dependent methyltransferase activity"/>
    <property type="evidence" value="ECO:0007669"/>
    <property type="project" value="InterPro"/>
</dbReference>
<dbReference type="Proteomes" id="UP000176339">
    <property type="component" value="Unassembled WGS sequence"/>
</dbReference>
<sequence length="281" mass="31692">MNRPDRSEVAKYYDETLLFYKYIWYKAGGSNGIHYGFWDKDTQNIEAALLNQNKFMAELAKIDPSSRVLDAGCGVGGSVVWLAKNIGVKVMGITISRKQLKEAGKVVLRSGVGDKVEFFLRDYRETGFPDGSFDVVWASESVCYAEDKKDFIKEAFRLLKPGGRLVVADGFLSRLPDGLQQKNYCDLLGGWALPNLAIKDAFETDVKECGFKNVRFIDKTEAVRNSSERIKKLFSKYALCVRIAEILGIFRQATKTKLAASGQYELMRRGIMIYGVFYAEK</sequence>
<gene>
    <name evidence="5" type="ORF">A2846_01595</name>
</gene>
<dbReference type="PANTHER" id="PTHR44068">
    <property type="entry name" value="ZGC:194242"/>
    <property type="match status" value="1"/>
</dbReference>
<proteinExistence type="predicted"/>
<keyword evidence="3" id="KW-0949">S-adenosyl-L-methionine</keyword>
<dbReference type="SMART" id="SM00828">
    <property type="entry name" value="PKS_MT"/>
    <property type="match status" value="1"/>
</dbReference>
<comment type="caution">
    <text evidence="5">The sequence shown here is derived from an EMBL/GenBank/DDBJ whole genome shotgun (WGS) entry which is preliminary data.</text>
</comment>